<feature type="compositionally biased region" description="Basic and acidic residues" evidence="1">
    <location>
        <begin position="159"/>
        <end position="178"/>
    </location>
</feature>
<dbReference type="AlphaFoldDB" id="A0A449G5X0"/>
<feature type="compositionally biased region" description="Basic residues" evidence="1">
    <location>
        <begin position="261"/>
        <end position="270"/>
    </location>
</feature>
<dbReference type="EMBL" id="CAACYE010000004">
    <property type="protein sequence ID" value="VFA81143.1"/>
    <property type="molecule type" value="Genomic_DNA"/>
</dbReference>
<gene>
    <name evidence="2" type="ORF">NCTC1935_00105</name>
</gene>
<organism evidence="2">
    <name type="scientific">Nocardia farcinica</name>
    <dbReference type="NCBI Taxonomy" id="37329"/>
    <lineage>
        <taxon>Bacteria</taxon>
        <taxon>Bacillati</taxon>
        <taxon>Actinomycetota</taxon>
        <taxon>Actinomycetes</taxon>
        <taxon>Mycobacteriales</taxon>
        <taxon>Nocardiaceae</taxon>
        <taxon>Nocardia</taxon>
    </lineage>
</organism>
<feature type="region of interest" description="Disordered" evidence="1">
    <location>
        <begin position="244"/>
        <end position="295"/>
    </location>
</feature>
<name>A0A449G5X0_NOCFR</name>
<accession>A0A449G5X0</accession>
<feature type="compositionally biased region" description="Basic and acidic residues" evidence="1">
    <location>
        <begin position="285"/>
        <end position="295"/>
    </location>
</feature>
<reference evidence="2" key="1">
    <citation type="submission" date="2019-02" db="EMBL/GenBank/DDBJ databases">
        <authorList>
            <consortium name="Pathogen Informatics"/>
        </authorList>
    </citation>
    <scope>NUCLEOTIDE SEQUENCE</scope>
    <source>
        <strain evidence="2">3012STDY6733949</strain>
    </source>
</reference>
<protein>
    <submittedName>
        <fullName evidence="2">Uncharacterized protein</fullName>
    </submittedName>
</protein>
<sequence length="295" mass="32437">MSGGSVPTRSTGSALDSIRLCRVCQCRLGSEFGGLAAGGTQQRHQVPQFLERRHAQLPNRAGRVPGVGVGCGDHQGACPHGDQAHLVGDDIMHLASNLRPFPGEHGLGVQPALMVARLLDLQQSLGEFVSCAHQLTEEDRSDGSTCRIGEIGDGIGARQLEERARRRGDETGHRRAPDRQIAIGGQFRQCVERDRRGDDEFGQSQRRNRQHEGEQRPAPPEHETEAGERGDRQFIGIVFDAAEPRVGHREHHQRGIDHPQRRTRARHRQHQSSCRSVSNPAPLGDQRRLDAAGDA</sequence>
<evidence type="ECO:0000313" key="2">
    <source>
        <dbReference type="EMBL" id="VFA81143.1"/>
    </source>
</evidence>
<proteinExistence type="predicted"/>
<feature type="compositionally biased region" description="Basic and acidic residues" evidence="1">
    <location>
        <begin position="244"/>
        <end position="260"/>
    </location>
</feature>
<evidence type="ECO:0000256" key="1">
    <source>
        <dbReference type="SAM" id="MobiDB-lite"/>
    </source>
</evidence>
<feature type="compositionally biased region" description="Basic and acidic residues" evidence="1">
    <location>
        <begin position="190"/>
        <end position="199"/>
    </location>
</feature>
<feature type="region of interest" description="Disordered" evidence="1">
    <location>
        <begin position="157"/>
        <end position="231"/>
    </location>
</feature>
<feature type="compositionally biased region" description="Basic and acidic residues" evidence="1">
    <location>
        <begin position="210"/>
        <end position="231"/>
    </location>
</feature>